<gene>
    <name evidence="1" type="ORF">GCM10010993_14990</name>
</gene>
<accession>A0ABQ1MGQ9</accession>
<comment type="caution">
    <text evidence="1">The sequence shown here is derived from an EMBL/GenBank/DDBJ whole genome shotgun (WGS) entry which is preliminary data.</text>
</comment>
<protein>
    <submittedName>
        <fullName evidence="1">Uncharacterized protein</fullName>
    </submittedName>
</protein>
<organism evidence="1 2">
    <name type="scientific">Belliella aquatica</name>
    <dbReference type="NCBI Taxonomy" id="1323734"/>
    <lineage>
        <taxon>Bacteria</taxon>
        <taxon>Pseudomonadati</taxon>
        <taxon>Bacteroidota</taxon>
        <taxon>Cytophagia</taxon>
        <taxon>Cytophagales</taxon>
        <taxon>Cyclobacteriaceae</taxon>
        <taxon>Belliella</taxon>
    </lineage>
</organism>
<proteinExistence type="predicted"/>
<dbReference type="EMBL" id="BMFD01000004">
    <property type="protein sequence ID" value="GGC37157.1"/>
    <property type="molecule type" value="Genomic_DNA"/>
</dbReference>
<dbReference type="Proteomes" id="UP000635885">
    <property type="component" value="Unassembled WGS sequence"/>
</dbReference>
<keyword evidence="2" id="KW-1185">Reference proteome</keyword>
<evidence type="ECO:0000313" key="1">
    <source>
        <dbReference type="EMBL" id="GGC37157.1"/>
    </source>
</evidence>
<dbReference type="RefSeq" id="WP_188441336.1">
    <property type="nucleotide sequence ID" value="NZ_BMFD01000004.1"/>
</dbReference>
<evidence type="ECO:0000313" key="2">
    <source>
        <dbReference type="Proteomes" id="UP000635885"/>
    </source>
</evidence>
<name>A0ABQ1MGQ9_9BACT</name>
<sequence length="425" mass="50774">MEKQIQTIDEKKFFRLPFDEGTHCLSEEILNANSKFRKPPYYYRIETSKLHFKNEVLTLSVKLPDEPKKLVYLKVTEKELLVSCNFDTDQNYLSRYAYFTLLKHMNYEDKACFKKFYWPNFFDQMTGSSKYFKITNDRRGFDIELRPKYPTFYKPGDDLLILQTKLQTQEAKTYNKISLDDLPDTDYAIGFCLADTHLSSYHSNHYPFLVPFHGLLSKDRERIKNFTCFHLSETDSNELILSQTQKELSRICFKMRELAPLSNSDWQDIFVANEEELENGKQLFKLWQQAYELILSQKHTYFFHTRGLRNVNGKPSRSWMRPCEFKKETPHLVIKRIDKGEYYKIELRFKINGKLNIPQYPNLAFFIRPKTNWLKKYLLGSFDDYLVSSFFARTQYKMAVLKPHYKGAFEDFMNSLAERYEIIEA</sequence>
<reference evidence="2" key="1">
    <citation type="journal article" date="2019" name="Int. J. Syst. Evol. Microbiol.">
        <title>The Global Catalogue of Microorganisms (GCM) 10K type strain sequencing project: providing services to taxonomists for standard genome sequencing and annotation.</title>
        <authorList>
            <consortium name="The Broad Institute Genomics Platform"/>
            <consortium name="The Broad Institute Genome Sequencing Center for Infectious Disease"/>
            <person name="Wu L."/>
            <person name="Ma J."/>
        </authorList>
    </citation>
    <scope>NUCLEOTIDE SEQUENCE [LARGE SCALE GENOMIC DNA]</scope>
    <source>
        <strain evidence="2">CGMCC 1.12479</strain>
    </source>
</reference>